<reference evidence="1 2" key="1">
    <citation type="submission" date="2019-03" db="EMBL/GenBank/DDBJ databases">
        <title>First draft genome of Liparis tanakae, snailfish: a comprehensive survey of snailfish specific genes.</title>
        <authorList>
            <person name="Kim W."/>
            <person name="Song I."/>
            <person name="Jeong J.-H."/>
            <person name="Kim D."/>
            <person name="Kim S."/>
            <person name="Ryu S."/>
            <person name="Song J.Y."/>
            <person name="Lee S.K."/>
        </authorList>
    </citation>
    <scope>NUCLEOTIDE SEQUENCE [LARGE SCALE GENOMIC DNA]</scope>
    <source>
        <tissue evidence="1">Muscle</tissue>
    </source>
</reference>
<organism evidence="1 2">
    <name type="scientific">Liparis tanakae</name>
    <name type="common">Tanaka's snailfish</name>
    <dbReference type="NCBI Taxonomy" id="230148"/>
    <lineage>
        <taxon>Eukaryota</taxon>
        <taxon>Metazoa</taxon>
        <taxon>Chordata</taxon>
        <taxon>Craniata</taxon>
        <taxon>Vertebrata</taxon>
        <taxon>Euteleostomi</taxon>
        <taxon>Actinopterygii</taxon>
        <taxon>Neopterygii</taxon>
        <taxon>Teleostei</taxon>
        <taxon>Neoteleostei</taxon>
        <taxon>Acanthomorphata</taxon>
        <taxon>Eupercaria</taxon>
        <taxon>Perciformes</taxon>
        <taxon>Cottioidei</taxon>
        <taxon>Cottales</taxon>
        <taxon>Liparidae</taxon>
        <taxon>Liparis</taxon>
    </lineage>
</organism>
<sequence>MGITIKFCRIKAAWTHKKKKRDGHTLGQDVGLHRRADEERGAQGLRSFRALQCQEYQAGKAIETGGVRDPQALKQTDCQLALERAG</sequence>
<evidence type="ECO:0000313" key="2">
    <source>
        <dbReference type="Proteomes" id="UP000314294"/>
    </source>
</evidence>
<gene>
    <name evidence="1" type="ORF">EYF80_000882</name>
</gene>
<evidence type="ECO:0000313" key="1">
    <source>
        <dbReference type="EMBL" id="TNN89004.1"/>
    </source>
</evidence>
<keyword evidence="2" id="KW-1185">Reference proteome</keyword>
<dbReference type="EMBL" id="SRLO01000003">
    <property type="protein sequence ID" value="TNN89004.1"/>
    <property type="molecule type" value="Genomic_DNA"/>
</dbReference>
<dbReference type="AlphaFoldDB" id="A0A4Z2JGY8"/>
<accession>A0A4Z2JGY8</accession>
<protein>
    <submittedName>
        <fullName evidence="1">Uncharacterized protein</fullName>
    </submittedName>
</protein>
<comment type="caution">
    <text evidence="1">The sequence shown here is derived from an EMBL/GenBank/DDBJ whole genome shotgun (WGS) entry which is preliminary data.</text>
</comment>
<proteinExistence type="predicted"/>
<name>A0A4Z2JGY8_9TELE</name>
<dbReference type="Proteomes" id="UP000314294">
    <property type="component" value="Unassembled WGS sequence"/>
</dbReference>